<comment type="caution">
    <text evidence="18">The sequence shown here is derived from an EMBL/GenBank/DDBJ whole genome shotgun (WGS) entry which is preliminary data.</text>
</comment>
<dbReference type="Gene3D" id="3.30.470.10">
    <property type="match status" value="1"/>
</dbReference>
<evidence type="ECO:0000256" key="10">
    <source>
        <dbReference type="ARBA" id="ARBA00022898"/>
    </source>
</evidence>
<dbReference type="InterPro" id="IPR043132">
    <property type="entry name" value="BCAT-like_C"/>
</dbReference>
<dbReference type="NCBIfam" id="TIGR01122">
    <property type="entry name" value="ilvE_I"/>
    <property type="match status" value="1"/>
</dbReference>
<dbReference type="InterPro" id="IPR018300">
    <property type="entry name" value="Aminotrans_IV_CS"/>
</dbReference>
<keyword evidence="19" id="KW-1185">Reference proteome</keyword>
<evidence type="ECO:0000313" key="19">
    <source>
        <dbReference type="Proteomes" id="UP001296873"/>
    </source>
</evidence>
<proteinExistence type="inferred from homology"/>
<evidence type="ECO:0000256" key="3">
    <source>
        <dbReference type="ARBA" id="ARBA00004824"/>
    </source>
</evidence>
<accession>A0ABS1DHJ0</accession>
<dbReference type="EMBL" id="NRRL01000060">
    <property type="protein sequence ID" value="MBK1669763.1"/>
    <property type="molecule type" value="Genomic_DNA"/>
</dbReference>
<dbReference type="GO" id="GO:0004084">
    <property type="term" value="F:branched-chain-amino-acid transaminase activity"/>
    <property type="evidence" value="ECO:0007669"/>
    <property type="project" value="UniProtKB-EC"/>
</dbReference>
<evidence type="ECO:0000256" key="13">
    <source>
        <dbReference type="ARBA" id="ARBA00048798"/>
    </source>
</evidence>
<dbReference type="SUPFAM" id="SSF56752">
    <property type="entry name" value="D-aminoacid aminotransferase-like PLP-dependent enzymes"/>
    <property type="match status" value="1"/>
</dbReference>
<dbReference type="PANTHER" id="PTHR42743">
    <property type="entry name" value="AMINO-ACID AMINOTRANSFERASE"/>
    <property type="match status" value="1"/>
</dbReference>
<comment type="catalytic activity">
    <reaction evidence="12 17">
        <text>L-valine + 2-oxoglutarate = 3-methyl-2-oxobutanoate + L-glutamate</text>
        <dbReference type="Rhea" id="RHEA:24813"/>
        <dbReference type="ChEBI" id="CHEBI:11851"/>
        <dbReference type="ChEBI" id="CHEBI:16810"/>
        <dbReference type="ChEBI" id="CHEBI:29985"/>
        <dbReference type="ChEBI" id="CHEBI:57762"/>
        <dbReference type="EC" id="2.6.1.42"/>
    </reaction>
</comment>
<organism evidence="18 19">
    <name type="scientific">Rhodovibrio sodomensis</name>
    <dbReference type="NCBI Taxonomy" id="1088"/>
    <lineage>
        <taxon>Bacteria</taxon>
        <taxon>Pseudomonadati</taxon>
        <taxon>Pseudomonadota</taxon>
        <taxon>Alphaproteobacteria</taxon>
        <taxon>Rhodospirillales</taxon>
        <taxon>Rhodovibrionaceae</taxon>
        <taxon>Rhodovibrio</taxon>
    </lineage>
</organism>
<evidence type="ECO:0000313" key="18">
    <source>
        <dbReference type="EMBL" id="MBK1669763.1"/>
    </source>
</evidence>
<evidence type="ECO:0000256" key="11">
    <source>
        <dbReference type="ARBA" id="ARBA00023304"/>
    </source>
</evidence>
<dbReference type="InterPro" id="IPR001544">
    <property type="entry name" value="Aminotrans_IV"/>
</dbReference>
<sequence>MSMLPFDDRDGAIWMNGQLRDWRDSQVHVLTHGLHYASCVFEGERVYNGEIFKRDEHHQRLHESARIMGFDVPYSVQQINDAAQQVLEANGIENGYVRPVAWRGSEMMGVSAQKNSINVAIAAWQWPAYFSPEARLEGIRMQISDWKRPAPDTAPVKSKAAGLYMICTLSKHTAEAAGYNDALMLDYRGRIAEATGANIFLVQNGELHTPEPDCFLDGITRRTVIALAHQHGYKVHERAIMPDELARTDEVFITGTAVEVTPVREIGPYSFTVGDTTRTLLQAFDDLVQRRDTRTAHASVSAAE</sequence>
<keyword evidence="9 17" id="KW-0808">Transferase</keyword>
<dbReference type="NCBIfam" id="NF005146">
    <property type="entry name" value="PRK06606.1"/>
    <property type="match status" value="1"/>
</dbReference>
<evidence type="ECO:0000256" key="4">
    <source>
        <dbReference type="ARBA" id="ARBA00004931"/>
    </source>
</evidence>
<comment type="pathway">
    <text evidence="4 17">Amino-acid biosynthesis; L-valine biosynthesis; L-valine from pyruvate: step 4/4.</text>
</comment>
<keyword evidence="8 17" id="KW-0028">Amino-acid biosynthesis</keyword>
<dbReference type="Pfam" id="PF01063">
    <property type="entry name" value="Aminotran_4"/>
    <property type="match status" value="1"/>
</dbReference>
<evidence type="ECO:0000256" key="17">
    <source>
        <dbReference type="RuleBase" id="RU364094"/>
    </source>
</evidence>
<dbReference type="InterPro" id="IPR036038">
    <property type="entry name" value="Aminotransferase-like"/>
</dbReference>
<dbReference type="NCBIfam" id="NF005726">
    <property type="entry name" value="PRK07544.1"/>
    <property type="match status" value="1"/>
</dbReference>
<evidence type="ECO:0000256" key="12">
    <source>
        <dbReference type="ARBA" id="ARBA00048212"/>
    </source>
</evidence>
<evidence type="ECO:0000256" key="9">
    <source>
        <dbReference type="ARBA" id="ARBA00022679"/>
    </source>
</evidence>
<evidence type="ECO:0000256" key="8">
    <source>
        <dbReference type="ARBA" id="ARBA00022605"/>
    </source>
</evidence>
<evidence type="ECO:0000256" key="1">
    <source>
        <dbReference type="ARBA" id="ARBA00001933"/>
    </source>
</evidence>
<comment type="catalytic activity">
    <reaction evidence="14 17">
        <text>L-leucine + 2-oxoglutarate = 4-methyl-2-oxopentanoate + L-glutamate</text>
        <dbReference type="Rhea" id="RHEA:18321"/>
        <dbReference type="ChEBI" id="CHEBI:16810"/>
        <dbReference type="ChEBI" id="CHEBI:17865"/>
        <dbReference type="ChEBI" id="CHEBI:29985"/>
        <dbReference type="ChEBI" id="CHEBI:57427"/>
        <dbReference type="EC" id="2.6.1.42"/>
    </reaction>
</comment>
<evidence type="ECO:0000256" key="2">
    <source>
        <dbReference type="ARBA" id="ARBA00003109"/>
    </source>
</evidence>
<dbReference type="InterPro" id="IPR005785">
    <property type="entry name" value="B_amino_transI"/>
</dbReference>
<dbReference type="InterPro" id="IPR050571">
    <property type="entry name" value="Class-IV_PLP-Dep_Aminotrnsfr"/>
</dbReference>
<name>A0ABS1DHJ0_9PROT</name>
<dbReference type="Gene3D" id="3.20.10.10">
    <property type="entry name" value="D-amino Acid Aminotransferase, subunit A, domain 2"/>
    <property type="match status" value="1"/>
</dbReference>
<keyword evidence="10 16" id="KW-0663">Pyridoxal phosphate</keyword>
<comment type="catalytic activity">
    <reaction evidence="13 17">
        <text>L-isoleucine + 2-oxoglutarate = (S)-3-methyl-2-oxopentanoate + L-glutamate</text>
        <dbReference type="Rhea" id="RHEA:24801"/>
        <dbReference type="ChEBI" id="CHEBI:16810"/>
        <dbReference type="ChEBI" id="CHEBI:29985"/>
        <dbReference type="ChEBI" id="CHEBI:35146"/>
        <dbReference type="ChEBI" id="CHEBI:58045"/>
        <dbReference type="EC" id="2.6.1.42"/>
    </reaction>
</comment>
<comment type="similarity">
    <text evidence="6 15">Belongs to the class-IV pyridoxal-phosphate-dependent aminotransferase family.</text>
</comment>
<comment type="cofactor">
    <cofactor evidence="1 16">
        <name>pyridoxal 5'-phosphate</name>
        <dbReference type="ChEBI" id="CHEBI:597326"/>
    </cofactor>
</comment>
<evidence type="ECO:0000256" key="5">
    <source>
        <dbReference type="ARBA" id="ARBA00005072"/>
    </source>
</evidence>
<dbReference type="PANTHER" id="PTHR42743:SF11">
    <property type="entry name" value="AMINODEOXYCHORISMATE LYASE"/>
    <property type="match status" value="1"/>
</dbReference>
<evidence type="ECO:0000256" key="15">
    <source>
        <dbReference type="RuleBase" id="RU004106"/>
    </source>
</evidence>
<gene>
    <name evidence="17" type="primary">ilvE</name>
    <name evidence="18" type="ORF">CKO28_17130</name>
</gene>
<comment type="pathway">
    <text evidence="5 17">Amino-acid biosynthesis; L-leucine biosynthesis; L-leucine from 3-methyl-2-oxobutanoate: step 4/4.</text>
</comment>
<protein>
    <recommendedName>
        <fullName evidence="17">Branched-chain-amino-acid aminotransferase</fullName>
        <shortName evidence="17">BCAT</shortName>
        <ecNumber evidence="17">2.6.1.42</ecNumber>
    </recommendedName>
</protein>
<dbReference type="PROSITE" id="PS00770">
    <property type="entry name" value="AA_TRANSFER_CLASS_4"/>
    <property type="match status" value="1"/>
</dbReference>
<dbReference type="RefSeq" id="WP_200342105.1">
    <property type="nucleotide sequence ID" value="NZ_NRRL01000060.1"/>
</dbReference>
<evidence type="ECO:0000256" key="16">
    <source>
        <dbReference type="RuleBase" id="RU004516"/>
    </source>
</evidence>
<comment type="pathway">
    <text evidence="3 17">Amino-acid biosynthesis; L-isoleucine biosynthesis; L-isoleucine from 2-oxobutanoate: step 4/4.</text>
</comment>
<dbReference type="EC" id="2.6.1.42" evidence="17"/>
<keyword evidence="7 17" id="KW-0032">Aminotransferase</keyword>
<reference evidence="18 19" key="1">
    <citation type="journal article" date="2020" name="Microorganisms">
        <title>Osmotic Adaptation and Compatible Solute Biosynthesis of Phototrophic Bacteria as Revealed from Genome Analyses.</title>
        <authorList>
            <person name="Imhoff J.F."/>
            <person name="Rahn T."/>
            <person name="Kunzel S."/>
            <person name="Keller A."/>
            <person name="Neulinger S.C."/>
        </authorList>
    </citation>
    <scope>NUCLEOTIDE SEQUENCE [LARGE SCALE GENOMIC DNA]</scope>
    <source>
        <strain evidence="18 19">DSM 9895</strain>
    </source>
</reference>
<evidence type="ECO:0000256" key="14">
    <source>
        <dbReference type="ARBA" id="ARBA00049229"/>
    </source>
</evidence>
<evidence type="ECO:0000256" key="7">
    <source>
        <dbReference type="ARBA" id="ARBA00022576"/>
    </source>
</evidence>
<comment type="function">
    <text evidence="2 17">Acts on leucine, isoleucine and valine.</text>
</comment>
<keyword evidence="11 17" id="KW-0100">Branched-chain amino acid biosynthesis</keyword>
<dbReference type="Proteomes" id="UP001296873">
    <property type="component" value="Unassembled WGS sequence"/>
</dbReference>
<evidence type="ECO:0000256" key="6">
    <source>
        <dbReference type="ARBA" id="ARBA00009320"/>
    </source>
</evidence>
<dbReference type="InterPro" id="IPR043131">
    <property type="entry name" value="BCAT-like_N"/>
</dbReference>